<dbReference type="RefSeq" id="WP_169943493.1">
    <property type="nucleotide sequence ID" value="NZ_CP053015.1"/>
</dbReference>
<dbReference type="KEGG" id="slan:GV829_01490"/>
<keyword evidence="2" id="KW-1185">Reference proteome</keyword>
<dbReference type="EMBL" id="CP053015">
    <property type="protein sequence ID" value="QJQ31276.1"/>
    <property type="molecule type" value="Genomic_DNA"/>
</dbReference>
<proteinExistence type="predicted"/>
<reference evidence="1 2" key="1">
    <citation type="submission" date="2020-01" db="EMBL/GenBank/DDBJ databases">
        <title>Sphingomonas sp. strain CSW-10.</title>
        <authorList>
            <person name="Chen W.-M."/>
        </authorList>
    </citation>
    <scope>NUCLEOTIDE SEQUENCE [LARGE SCALE GENOMIC DNA]</scope>
    <source>
        <strain evidence="1 2">CSW-10</strain>
    </source>
</reference>
<dbReference type="AlphaFoldDB" id="A0A6M4ARD5"/>
<organism evidence="1 2">
    <name type="scientific">Sphingomonas lacunae</name>
    <dbReference type="NCBI Taxonomy" id="2698828"/>
    <lineage>
        <taxon>Bacteria</taxon>
        <taxon>Pseudomonadati</taxon>
        <taxon>Pseudomonadota</taxon>
        <taxon>Alphaproteobacteria</taxon>
        <taxon>Sphingomonadales</taxon>
        <taxon>Sphingomonadaceae</taxon>
        <taxon>Sphingomonas</taxon>
    </lineage>
</organism>
<evidence type="ECO:0000313" key="2">
    <source>
        <dbReference type="Proteomes" id="UP000503018"/>
    </source>
</evidence>
<accession>A0A6M4ARD5</accession>
<dbReference type="PIRSF" id="PIRSF012608">
    <property type="entry name" value="UCP012608"/>
    <property type="match status" value="1"/>
</dbReference>
<protein>
    <submittedName>
        <fullName evidence="1">DUF2332 domain-containing protein</fullName>
    </submittedName>
</protein>
<sequence length="358" mass="38913">MSESITSSEKPASPARDEAIRAAFRMQARHCVATGSPLTAQVVGTLADMLDRSTRTGARILDWPGDPMVDALKLRIAGGLNALARMGGDAQLTAFYRERQGDCTALLRRILSDHDDWLLPWLDNAPQTNEVGRSAVLWPGVMAVAARFGPQVELLELGASGGLNLNMDRFGYDLGAARSGDPASSVQLTPHWSGPPPVSAAVDVVSRAGVDLNPLDMTDPATAERMLAYIWPDQHDRVARAEGAISIAQHFPPPVDRGDGAEWIEQRLAKPQAAGVTRILYHSVALQYFPDEGRDRVHQAIIAAAARATPERPFAWLSMEFHDQIAQAEVRLTTWPGDGRHQLLARCHPHGAQVEWLG</sequence>
<name>A0A6M4ARD5_9SPHN</name>
<dbReference type="InterPro" id="IPR011200">
    <property type="entry name" value="UCP012608"/>
</dbReference>
<dbReference type="Pfam" id="PF10094">
    <property type="entry name" value="DUF2332"/>
    <property type="match status" value="1"/>
</dbReference>
<gene>
    <name evidence="1" type="ORF">GV829_01490</name>
</gene>
<dbReference type="Proteomes" id="UP000503018">
    <property type="component" value="Chromosome"/>
</dbReference>
<evidence type="ECO:0000313" key="1">
    <source>
        <dbReference type="EMBL" id="QJQ31276.1"/>
    </source>
</evidence>